<dbReference type="SUPFAM" id="SSF103088">
    <property type="entry name" value="OmpA-like"/>
    <property type="match status" value="1"/>
</dbReference>
<accession>A0ABW6MV10</accession>
<dbReference type="InterPro" id="IPR006665">
    <property type="entry name" value="OmpA-like"/>
</dbReference>
<feature type="domain" description="OmpA-like" evidence="3">
    <location>
        <begin position="316"/>
        <end position="441"/>
    </location>
</feature>
<dbReference type="Gene3D" id="3.30.1330.60">
    <property type="entry name" value="OmpA-like domain"/>
    <property type="match status" value="1"/>
</dbReference>
<feature type="region of interest" description="Disordered" evidence="2">
    <location>
        <begin position="395"/>
        <end position="428"/>
    </location>
</feature>
<dbReference type="SUPFAM" id="SSF53300">
    <property type="entry name" value="vWA-like"/>
    <property type="match status" value="1"/>
</dbReference>
<keyword evidence="1" id="KW-0472">Membrane</keyword>
<dbReference type="Pfam" id="PF00691">
    <property type="entry name" value="OmpA"/>
    <property type="match status" value="1"/>
</dbReference>
<name>A0ABW6MV10_9ACTN</name>
<dbReference type="PANTHER" id="PTHR30329:SF21">
    <property type="entry name" value="LIPOPROTEIN YIAD-RELATED"/>
    <property type="match status" value="1"/>
</dbReference>
<dbReference type="Gene3D" id="3.40.50.410">
    <property type="entry name" value="von Willebrand factor, type A domain"/>
    <property type="match status" value="1"/>
</dbReference>
<dbReference type="InterPro" id="IPR036737">
    <property type="entry name" value="OmpA-like_sf"/>
</dbReference>
<proteinExistence type="predicted"/>
<protein>
    <submittedName>
        <fullName evidence="4">OmpA family protein</fullName>
    </submittedName>
</protein>
<sequence>MSAARGARQRHPDDPAALPARPRAPHRRGRRLSAAVAVVGVLTAAAALTGCEEEDERAGCAWTKTQAPTAAAGSTVVLVDGSASVHVKKAGARGPDYGLTIKDLLAKEDEQGETVSIGTFGGPAGDVVWTVQDRPGDWKESNDNPRNQELNRQAANDCLRDDLATAQRTPPVDGGTDVLAALTAGAELLSGAEGERRLLVLSDGLSTAGCADLRGARFGSPQDLKSIVSVCAAQGEFSELPPLSGVKVTFVGLGHSAGGQPSADPTQRRWLRKLWTTLCERAGGTCDARDASVMADSPTPARPGSPGEPVVRYGTSRSRTITLPGAALFDTDSPRLRQAAGGTLADVAATARTTPALDRVVVSGYVDPRGGTGNDRELSQDRADAVREVLVDHGVPASRVTARGRGRSPGCPETEDKPADDMTREQRLQCDRRVDIEIIRK</sequence>
<feature type="compositionally biased region" description="Basic and acidic residues" evidence="2">
    <location>
        <begin position="414"/>
        <end position="428"/>
    </location>
</feature>
<evidence type="ECO:0000259" key="3">
    <source>
        <dbReference type="PROSITE" id="PS51123"/>
    </source>
</evidence>
<evidence type="ECO:0000256" key="1">
    <source>
        <dbReference type="PROSITE-ProRule" id="PRU00473"/>
    </source>
</evidence>
<keyword evidence="5" id="KW-1185">Reference proteome</keyword>
<dbReference type="PROSITE" id="PS51123">
    <property type="entry name" value="OMPA_2"/>
    <property type="match status" value="1"/>
</dbReference>
<feature type="region of interest" description="Disordered" evidence="2">
    <location>
        <begin position="1"/>
        <end position="30"/>
    </location>
</feature>
<dbReference type="Proteomes" id="UP001601422">
    <property type="component" value="Unassembled WGS sequence"/>
</dbReference>
<dbReference type="CDD" id="cd07185">
    <property type="entry name" value="OmpA_C-like"/>
    <property type="match status" value="1"/>
</dbReference>
<dbReference type="InterPro" id="IPR050330">
    <property type="entry name" value="Bact_OuterMem_StrucFunc"/>
</dbReference>
<dbReference type="PANTHER" id="PTHR30329">
    <property type="entry name" value="STATOR ELEMENT OF FLAGELLAR MOTOR COMPLEX"/>
    <property type="match status" value="1"/>
</dbReference>
<gene>
    <name evidence="4" type="ORF">ACFYQT_15660</name>
</gene>
<dbReference type="EMBL" id="JBIAJP010000003">
    <property type="protein sequence ID" value="MFF0004854.1"/>
    <property type="molecule type" value="Genomic_DNA"/>
</dbReference>
<organism evidence="4 5">
    <name type="scientific">Streptomyces tibetensis</name>
    <dbReference type="NCBI Taxonomy" id="2382123"/>
    <lineage>
        <taxon>Bacteria</taxon>
        <taxon>Bacillati</taxon>
        <taxon>Actinomycetota</taxon>
        <taxon>Actinomycetes</taxon>
        <taxon>Kitasatosporales</taxon>
        <taxon>Streptomycetaceae</taxon>
        <taxon>Streptomyces</taxon>
    </lineage>
</organism>
<feature type="region of interest" description="Disordered" evidence="2">
    <location>
        <begin position="290"/>
        <end position="310"/>
    </location>
</feature>
<evidence type="ECO:0000256" key="2">
    <source>
        <dbReference type="SAM" id="MobiDB-lite"/>
    </source>
</evidence>
<evidence type="ECO:0000313" key="5">
    <source>
        <dbReference type="Proteomes" id="UP001601422"/>
    </source>
</evidence>
<reference evidence="4 5" key="1">
    <citation type="submission" date="2024-10" db="EMBL/GenBank/DDBJ databases">
        <title>The Natural Products Discovery Center: Release of the First 8490 Sequenced Strains for Exploring Actinobacteria Biosynthetic Diversity.</title>
        <authorList>
            <person name="Kalkreuter E."/>
            <person name="Kautsar S.A."/>
            <person name="Yang D."/>
            <person name="Bader C.D."/>
            <person name="Teijaro C.N."/>
            <person name="Fluegel L."/>
            <person name="Davis C.M."/>
            <person name="Simpson J.R."/>
            <person name="Lauterbach L."/>
            <person name="Steele A.D."/>
            <person name="Gui C."/>
            <person name="Meng S."/>
            <person name="Li G."/>
            <person name="Viehrig K."/>
            <person name="Ye F."/>
            <person name="Su P."/>
            <person name="Kiefer A.F."/>
            <person name="Nichols A."/>
            <person name="Cepeda A.J."/>
            <person name="Yan W."/>
            <person name="Fan B."/>
            <person name="Jiang Y."/>
            <person name="Adhikari A."/>
            <person name="Zheng C.-J."/>
            <person name="Schuster L."/>
            <person name="Cowan T.M."/>
            <person name="Smanski M.J."/>
            <person name="Chevrette M.G."/>
            <person name="De Carvalho L.P.S."/>
            <person name="Shen B."/>
        </authorList>
    </citation>
    <scope>NUCLEOTIDE SEQUENCE [LARGE SCALE GENOMIC DNA]</scope>
    <source>
        <strain evidence="4 5">NPDC005497</strain>
    </source>
</reference>
<comment type="caution">
    <text evidence="4">The sequence shown here is derived from an EMBL/GenBank/DDBJ whole genome shotgun (WGS) entry which is preliminary data.</text>
</comment>
<dbReference type="InterPro" id="IPR036465">
    <property type="entry name" value="vWFA_dom_sf"/>
</dbReference>
<dbReference type="RefSeq" id="WP_389828709.1">
    <property type="nucleotide sequence ID" value="NZ_JBIAJP010000003.1"/>
</dbReference>
<evidence type="ECO:0000313" key="4">
    <source>
        <dbReference type="EMBL" id="MFF0004854.1"/>
    </source>
</evidence>